<dbReference type="SUPFAM" id="SSF53697">
    <property type="entry name" value="SIS domain"/>
    <property type="match status" value="1"/>
</dbReference>
<keyword evidence="1" id="KW-0413">Isomerase</keyword>
<dbReference type="GO" id="GO:0016853">
    <property type="term" value="F:isomerase activity"/>
    <property type="evidence" value="ECO:0007669"/>
    <property type="project" value="UniProtKB-KW"/>
</dbReference>
<accession>A0ABU2H221</accession>
<dbReference type="Proteomes" id="UP001250214">
    <property type="component" value="Unassembled WGS sequence"/>
</dbReference>
<dbReference type="EMBL" id="JAVLVT010000001">
    <property type="protein sequence ID" value="MDS1269352.1"/>
    <property type="molecule type" value="Genomic_DNA"/>
</dbReference>
<proteinExistence type="predicted"/>
<protein>
    <submittedName>
        <fullName evidence="1">Sugar isomerase</fullName>
    </submittedName>
</protein>
<keyword evidence="2" id="KW-1185">Reference proteome</keyword>
<gene>
    <name evidence="1" type="ORF">RIF23_03480</name>
</gene>
<organism evidence="1 2">
    <name type="scientific">Lipingzhangella rawalii</name>
    <dbReference type="NCBI Taxonomy" id="2055835"/>
    <lineage>
        <taxon>Bacteria</taxon>
        <taxon>Bacillati</taxon>
        <taxon>Actinomycetota</taxon>
        <taxon>Actinomycetes</taxon>
        <taxon>Streptosporangiales</taxon>
        <taxon>Nocardiopsidaceae</taxon>
        <taxon>Lipingzhangella</taxon>
    </lineage>
</organism>
<evidence type="ECO:0000313" key="2">
    <source>
        <dbReference type="Proteomes" id="UP001250214"/>
    </source>
</evidence>
<reference evidence="2" key="1">
    <citation type="submission" date="2023-07" db="EMBL/GenBank/DDBJ databases">
        <title>Novel species in the genus Lipingzhangella isolated from Sambhar Salt Lake.</title>
        <authorList>
            <person name="Jiya N."/>
            <person name="Kajale S."/>
            <person name="Sharma A."/>
        </authorList>
    </citation>
    <scope>NUCLEOTIDE SEQUENCE [LARGE SCALE GENOMIC DNA]</scope>
    <source>
        <strain evidence="2">LS1_29</strain>
    </source>
</reference>
<dbReference type="RefSeq" id="WP_310910831.1">
    <property type="nucleotide sequence ID" value="NZ_JAVLVT010000001.1"/>
</dbReference>
<comment type="caution">
    <text evidence="1">The sequence shown here is derived from an EMBL/GenBank/DDBJ whole genome shotgun (WGS) entry which is preliminary data.</text>
</comment>
<sequence length="344" mass="36396">MTLTAQHLADELAGKPAALNRLAQRLSRVDPFRALPGLIEDGPDEVVLLGLGAARYAAGPIVDRLRQAGLPTRTESPAARRLGPAGPGTLVVAVVVAGGQRELAPALDHYAGGSPIVLVTPDVSSPLTSFADVLVPLEPGEDTLACRTFQHAQAMLLHLASRLGAAPAGASADVSVLVRRAANATADLVERAPHWVGQLAERLSGPGAIHLLAPVERLSSAQQGALAVRRGPVRAAHASETAEWAHTDRYLAATQRYQALLLRGSRYDERAMDQILQLRGTVVTVGGELEGQATGIRYSGDGDEDVALLTEPVIPELLAEHWWSQREVGRRPRSGQAVPRTQEA</sequence>
<dbReference type="Gene3D" id="3.40.50.10490">
    <property type="entry name" value="Glucose-6-phosphate isomerase like protein, domain 1"/>
    <property type="match status" value="1"/>
</dbReference>
<dbReference type="InterPro" id="IPR046348">
    <property type="entry name" value="SIS_dom_sf"/>
</dbReference>
<name>A0ABU2H221_9ACTN</name>
<evidence type="ECO:0000313" key="1">
    <source>
        <dbReference type="EMBL" id="MDS1269352.1"/>
    </source>
</evidence>